<proteinExistence type="predicted"/>
<dbReference type="RefSeq" id="WP_159542708.1">
    <property type="nucleotide sequence ID" value="NZ_CP047156.1"/>
</dbReference>
<protein>
    <submittedName>
        <fullName evidence="3">Uncharacterized protein</fullName>
    </submittedName>
</protein>
<dbReference type="KEGG" id="eke:EK0264_02900"/>
<sequence>MNERPNHQVIDEDGTPLIDATGAAGPRTEAGSDDARQGADGRSAYIGGMPGMPGMPGMQIPEKFLGKDGKPSLWKMIGWRGALAIALVIGVLVTLAIISAAFLLIAIPVLAVIALGGWIARKLTGRSTPHGSAPGARVMVVRTQVPPR</sequence>
<organism evidence="3 4">
    <name type="scientific">Epidermidibacterium keratini</name>
    <dbReference type="NCBI Taxonomy" id="1891644"/>
    <lineage>
        <taxon>Bacteria</taxon>
        <taxon>Bacillati</taxon>
        <taxon>Actinomycetota</taxon>
        <taxon>Actinomycetes</taxon>
        <taxon>Sporichthyales</taxon>
        <taxon>Sporichthyaceae</taxon>
        <taxon>Epidermidibacterium</taxon>
    </lineage>
</organism>
<dbReference type="Proteomes" id="UP000463857">
    <property type="component" value="Chromosome"/>
</dbReference>
<dbReference type="AlphaFoldDB" id="A0A7L4YJA9"/>
<name>A0A7L4YJA9_9ACTN</name>
<keyword evidence="2" id="KW-0812">Transmembrane</keyword>
<dbReference type="InParanoid" id="A0A7L4YJA9"/>
<feature type="transmembrane region" description="Helical" evidence="2">
    <location>
        <begin position="101"/>
        <end position="120"/>
    </location>
</feature>
<evidence type="ECO:0000256" key="1">
    <source>
        <dbReference type="SAM" id="MobiDB-lite"/>
    </source>
</evidence>
<accession>A0A7L4YJA9</accession>
<gene>
    <name evidence="3" type="ORF">EK0264_02900</name>
</gene>
<feature type="compositionally biased region" description="Basic and acidic residues" evidence="1">
    <location>
        <begin position="1"/>
        <end position="10"/>
    </location>
</feature>
<evidence type="ECO:0000256" key="2">
    <source>
        <dbReference type="SAM" id="Phobius"/>
    </source>
</evidence>
<dbReference type="OrthoDB" id="10001581at2"/>
<keyword evidence="2" id="KW-1133">Transmembrane helix</keyword>
<keyword evidence="2" id="KW-0472">Membrane</keyword>
<evidence type="ECO:0000313" key="4">
    <source>
        <dbReference type="Proteomes" id="UP000463857"/>
    </source>
</evidence>
<dbReference type="EMBL" id="CP047156">
    <property type="protein sequence ID" value="QHB99335.1"/>
    <property type="molecule type" value="Genomic_DNA"/>
</dbReference>
<reference evidence="3 4" key="1">
    <citation type="journal article" date="2018" name="Int. J. Syst. Evol. Microbiol.">
        <title>Epidermidibacterium keratini gen. nov., sp. nov., a member of the family Sporichthyaceae, isolated from keratin epidermis.</title>
        <authorList>
            <person name="Lee D.G."/>
            <person name="Trujillo M.E."/>
            <person name="Kang S."/>
            <person name="Nam J.J."/>
            <person name="Kim Y.J."/>
        </authorList>
    </citation>
    <scope>NUCLEOTIDE SEQUENCE [LARGE SCALE GENOMIC DNA]</scope>
    <source>
        <strain evidence="3 4">EPI-7</strain>
    </source>
</reference>
<feature type="transmembrane region" description="Helical" evidence="2">
    <location>
        <begin position="77"/>
        <end position="95"/>
    </location>
</feature>
<keyword evidence="4" id="KW-1185">Reference proteome</keyword>
<feature type="region of interest" description="Disordered" evidence="1">
    <location>
        <begin position="1"/>
        <end position="40"/>
    </location>
</feature>
<evidence type="ECO:0000313" key="3">
    <source>
        <dbReference type="EMBL" id="QHB99335.1"/>
    </source>
</evidence>